<proteinExistence type="predicted"/>
<dbReference type="PANTHER" id="PTHR16128">
    <property type="entry name" value="FAD/NAD(P)-BINDING OXIDOREDUCTASE FAMILY PROTEIN"/>
    <property type="match status" value="1"/>
</dbReference>
<dbReference type="Proteomes" id="UP000006512">
    <property type="component" value="Unassembled WGS sequence"/>
</dbReference>
<sequence length="318" mass="34363">MRTSLAVIGAGLAGLTAAQRLIRRGFAVQVFDKGRGAGGRMSTRREDRDGRNLFFDHGAQYFTVRDRRFAAQVATWEAQGLVAPWPQAGPQAYTGTPMMCAPLVDMAQAVGVQFGVRIDAVVRDGDGWQLVGEQGRFGPFDAVIVALPAEQAADLLHWPAPELAATAARQRSQPCWTTLVSLSAPLPGHAAVTRPKDPVLAWIADNSSKPGRTAESAWVLQSTPDWAADNLDLGREDAASAMMTAWQGVIGHDLPPAAFVRGHLWRYARSPGSGDGFLWSDDQRLGVCGDWLIGPRIEAAWLSGWRLAEIIRPVRPAP</sequence>
<accession>F4QHL1</accession>
<evidence type="ECO:0000259" key="1">
    <source>
        <dbReference type="Pfam" id="PF01593"/>
    </source>
</evidence>
<dbReference type="InterPro" id="IPR002937">
    <property type="entry name" value="Amino_oxidase"/>
</dbReference>
<organism evidence="2 3">
    <name type="scientific">Asticcacaulis biprosthecium C19</name>
    <dbReference type="NCBI Taxonomy" id="715226"/>
    <lineage>
        <taxon>Bacteria</taxon>
        <taxon>Pseudomonadati</taxon>
        <taxon>Pseudomonadota</taxon>
        <taxon>Alphaproteobacteria</taxon>
        <taxon>Caulobacterales</taxon>
        <taxon>Caulobacteraceae</taxon>
        <taxon>Asticcacaulis</taxon>
    </lineage>
</organism>
<dbReference type="PRINTS" id="PR00419">
    <property type="entry name" value="ADXRDTASE"/>
</dbReference>
<protein>
    <submittedName>
        <fullName evidence="2">FAD dependent oxidoreductase family protein</fullName>
    </submittedName>
</protein>
<dbReference type="eggNOG" id="COG3380">
    <property type="taxonomic scope" value="Bacteria"/>
</dbReference>
<dbReference type="SUPFAM" id="SSF51905">
    <property type="entry name" value="FAD/NAD(P)-binding domain"/>
    <property type="match status" value="1"/>
</dbReference>
<dbReference type="PANTHER" id="PTHR16128:SF5">
    <property type="entry name" value="FAD_NAD(P)-BINDING OXIDOREDUCTASE FAMILY PROTEIN"/>
    <property type="match status" value="1"/>
</dbReference>
<dbReference type="GO" id="GO:0016491">
    <property type="term" value="F:oxidoreductase activity"/>
    <property type="evidence" value="ECO:0007669"/>
    <property type="project" value="InterPro"/>
</dbReference>
<dbReference type="OrthoDB" id="5792777at2"/>
<feature type="domain" description="Amine oxidase" evidence="1">
    <location>
        <begin position="105"/>
        <end position="310"/>
    </location>
</feature>
<reference evidence="3" key="1">
    <citation type="submission" date="2011-03" db="EMBL/GenBank/DDBJ databases">
        <title>Draft genome sequence of Brevundimonas diminuta.</title>
        <authorList>
            <person name="Brown P.J.B."/>
            <person name="Buechlein A."/>
            <person name="Hemmerich C."/>
            <person name="Brun Y.V."/>
        </authorList>
    </citation>
    <scope>NUCLEOTIDE SEQUENCE [LARGE SCALE GENOMIC DNA]</scope>
    <source>
        <strain evidence="3">C19</strain>
    </source>
</reference>
<dbReference type="STRING" id="715226.ABI_11850"/>
<dbReference type="Gene3D" id="3.50.50.60">
    <property type="entry name" value="FAD/NAD(P)-binding domain"/>
    <property type="match status" value="1"/>
</dbReference>
<keyword evidence="3" id="KW-1185">Reference proteome</keyword>
<dbReference type="Pfam" id="PF01593">
    <property type="entry name" value="Amino_oxidase"/>
    <property type="match status" value="1"/>
</dbReference>
<dbReference type="HOGENOM" id="CLU_036034_0_0_5"/>
<evidence type="ECO:0000313" key="3">
    <source>
        <dbReference type="Proteomes" id="UP000006512"/>
    </source>
</evidence>
<gene>
    <name evidence="2" type="ORF">ABI_11850</name>
</gene>
<dbReference type="Gene3D" id="3.90.660.10">
    <property type="match status" value="1"/>
</dbReference>
<dbReference type="Pfam" id="PF13450">
    <property type="entry name" value="NAD_binding_8"/>
    <property type="match status" value="1"/>
</dbReference>
<evidence type="ECO:0000313" key="2">
    <source>
        <dbReference type="EMBL" id="EGF92748.1"/>
    </source>
</evidence>
<name>F4QHL1_9CAUL</name>
<dbReference type="RefSeq" id="WP_006271929.1">
    <property type="nucleotide sequence ID" value="NZ_GL883077.1"/>
</dbReference>
<dbReference type="EMBL" id="GL883077">
    <property type="protein sequence ID" value="EGF92748.1"/>
    <property type="molecule type" value="Genomic_DNA"/>
</dbReference>
<dbReference type="AlphaFoldDB" id="F4QHL1"/>
<dbReference type="InterPro" id="IPR036188">
    <property type="entry name" value="FAD/NAD-bd_sf"/>
</dbReference>